<dbReference type="InterPro" id="IPR002575">
    <property type="entry name" value="Aminoglycoside_PTrfase"/>
</dbReference>
<dbReference type="RefSeq" id="WP_253774583.1">
    <property type="nucleotide sequence ID" value="NZ_JAMTCK010000010.1"/>
</dbReference>
<dbReference type="PANTHER" id="PTHR47829">
    <property type="entry name" value="HYDROLASE, PUTATIVE (AFU_ORTHOLOGUE AFUA_1G12880)-RELATED"/>
    <property type="match status" value="1"/>
</dbReference>
<dbReference type="EMBL" id="JAMTCK010000010">
    <property type="protein sequence ID" value="MCP2167574.1"/>
    <property type="molecule type" value="Genomic_DNA"/>
</dbReference>
<dbReference type="Gene3D" id="3.90.1200.10">
    <property type="match status" value="1"/>
</dbReference>
<accession>A0AAE3GHP0</accession>
<keyword evidence="3" id="KW-1185">Reference proteome</keyword>
<name>A0AAE3GHP0_9PSEU</name>
<sequence>MTDLPGLDLARVHDYLQRQRPGLLAGPLRGELITGGRSNLTYHLSDGHHDWVLRRPPLGHVLATAHDMSREHRVLAALADTAVPVPRVELLCPDPDVLGAPFYLMEHVPGTALRTPADCRALSPHDTAVLSRRLVEVLAHLHSIDPAQVGLDDFGRPDGFLRRQVHRWGRQLAASRSRDLPGIDQLHDWLGSHLPTRTTSAIVHGDYRLDNVLVTTSPPDITAVLDWEMATLGDPLADLGLLYVYWSGLGGEDDPITHGVTALPGFASAEDLLADYARRTGTDLHDLPWYVAFGYFKLAVIVEGIHYRYTTGHTVGEGFERIGALTQPLVRQGLAARTTLDR</sequence>
<keyword evidence="2" id="KW-0418">Kinase</keyword>
<proteinExistence type="predicted"/>
<dbReference type="GO" id="GO:0016301">
    <property type="term" value="F:kinase activity"/>
    <property type="evidence" value="ECO:0007669"/>
    <property type="project" value="UniProtKB-KW"/>
</dbReference>
<organism evidence="2 3">
    <name type="scientific">Goodfellowiella coeruleoviolacea</name>
    <dbReference type="NCBI Taxonomy" id="334858"/>
    <lineage>
        <taxon>Bacteria</taxon>
        <taxon>Bacillati</taxon>
        <taxon>Actinomycetota</taxon>
        <taxon>Actinomycetes</taxon>
        <taxon>Pseudonocardiales</taxon>
        <taxon>Pseudonocardiaceae</taxon>
        <taxon>Goodfellowiella</taxon>
    </lineage>
</organism>
<dbReference type="PANTHER" id="PTHR47829:SF1">
    <property type="entry name" value="HAD FAMILY PHOSPHATASE"/>
    <property type="match status" value="1"/>
</dbReference>
<protein>
    <submittedName>
        <fullName evidence="2">Kinase, aminoglycoside phosphotransferase (APT) family</fullName>
    </submittedName>
</protein>
<comment type="caution">
    <text evidence="2">The sequence shown here is derived from an EMBL/GenBank/DDBJ whole genome shotgun (WGS) entry which is preliminary data.</text>
</comment>
<dbReference type="AlphaFoldDB" id="A0AAE3GHP0"/>
<dbReference type="InterPro" id="IPR011009">
    <property type="entry name" value="Kinase-like_dom_sf"/>
</dbReference>
<evidence type="ECO:0000313" key="3">
    <source>
        <dbReference type="Proteomes" id="UP001206128"/>
    </source>
</evidence>
<dbReference type="Proteomes" id="UP001206128">
    <property type="component" value="Unassembled WGS sequence"/>
</dbReference>
<dbReference type="Gene3D" id="3.30.200.20">
    <property type="entry name" value="Phosphorylase Kinase, domain 1"/>
    <property type="match status" value="1"/>
</dbReference>
<gene>
    <name evidence="2" type="ORF">LX83_004447</name>
</gene>
<evidence type="ECO:0000259" key="1">
    <source>
        <dbReference type="Pfam" id="PF01636"/>
    </source>
</evidence>
<evidence type="ECO:0000313" key="2">
    <source>
        <dbReference type="EMBL" id="MCP2167574.1"/>
    </source>
</evidence>
<dbReference type="InterPro" id="IPR041726">
    <property type="entry name" value="ACAD10_11_N"/>
</dbReference>
<dbReference type="SUPFAM" id="SSF56112">
    <property type="entry name" value="Protein kinase-like (PK-like)"/>
    <property type="match status" value="1"/>
</dbReference>
<keyword evidence="2" id="KW-0808">Transferase</keyword>
<feature type="domain" description="Aminoglycoside phosphotransferase" evidence="1">
    <location>
        <begin position="31"/>
        <end position="247"/>
    </location>
</feature>
<dbReference type="CDD" id="cd05154">
    <property type="entry name" value="ACAD10_11_N-like"/>
    <property type="match status" value="1"/>
</dbReference>
<reference evidence="2" key="1">
    <citation type="submission" date="2022-06" db="EMBL/GenBank/DDBJ databases">
        <title>Genomic Encyclopedia of Archaeal and Bacterial Type Strains, Phase II (KMG-II): from individual species to whole genera.</title>
        <authorList>
            <person name="Goeker M."/>
        </authorList>
    </citation>
    <scope>NUCLEOTIDE SEQUENCE</scope>
    <source>
        <strain evidence="2">DSM 43935</strain>
    </source>
</reference>
<dbReference type="InterPro" id="IPR052898">
    <property type="entry name" value="ACAD10-like"/>
</dbReference>
<dbReference type="Pfam" id="PF01636">
    <property type="entry name" value="APH"/>
    <property type="match status" value="1"/>
</dbReference>